<evidence type="ECO:0000313" key="2">
    <source>
        <dbReference type="Proteomes" id="UP000546642"/>
    </source>
</evidence>
<reference evidence="1 2" key="1">
    <citation type="submission" date="2020-08" db="EMBL/GenBank/DDBJ databases">
        <title>Sequencing the genomes of 1000 actinobacteria strains.</title>
        <authorList>
            <person name="Klenk H.-P."/>
        </authorList>
    </citation>
    <scope>NUCLEOTIDE SEQUENCE [LARGE SCALE GENOMIC DNA]</scope>
    <source>
        <strain evidence="1 2">DSM 46659</strain>
    </source>
</reference>
<dbReference type="Proteomes" id="UP000546642">
    <property type="component" value="Unassembled WGS sequence"/>
</dbReference>
<keyword evidence="2" id="KW-1185">Reference proteome</keyword>
<dbReference type="RefSeq" id="WP_184077782.1">
    <property type="nucleotide sequence ID" value="NZ_JACHDS010000001.1"/>
</dbReference>
<comment type="caution">
    <text evidence="1">The sequence shown here is derived from an EMBL/GenBank/DDBJ whole genome shotgun (WGS) entry which is preliminary data.</text>
</comment>
<accession>A0A7W9YKU7</accession>
<proteinExistence type="predicted"/>
<evidence type="ECO:0000313" key="1">
    <source>
        <dbReference type="EMBL" id="MBB6174009.1"/>
    </source>
</evidence>
<gene>
    <name evidence="1" type="ORF">HNR23_004069</name>
</gene>
<organism evidence="1 2">
    <name type="scientific">Nocardiopsis mwathae</name>
    <dbReference type="NCBI Taxonomy" id="1472723"/>
    <lineage>
        <taxon>Bacteria</taxon>
        <taxon>Bacillati</taxon>
        <taxon>Actinomycetota</taxon>
        <taxon>Actinomycetes</taxon>
        <taxon>Streptosporangiales</taxon>
        <taxon>Nocardiopsidaceae</taxon>
        <taxon>Nocardiopsis</taxon>
    </lineage>
</organism>
<name>A0A7W9YKU7_9ACTN</name>
<sequence>MTDESGGNPNEGFAMGNTTVEISESFKGIAKKFGDVCADAKTASGSDPGVKGFSSFSDEALDTIRKVQHHGTQMGGNMIVSADSIAKNDQEHMTEFEKHAYGLNRRVNH</sequence>
<dbReference type="AlphaFoldDB" id="A0A7W9YKU7"/>
<protein>
    <submittedName>
        <fullName evidence="1">Uncharacterized protein</fullName>
    </submittedName>
</protein>
<dbReference type="EMBL" id="JACHDS010000001">
    <property type="protein sequence ID" value="MBB6174009.1"/>
    <property type="molecule type" value="Genomic_DNA"/>
</dbReference>